<organism evidence="3 4">
    <name type="scientific">Halobacteriovorax marinus</name>
    <dbReference type="NCBI Taxonomy" id="97084"/>
    <lineage>
        <taxon>Bacteria</taxon>
        <taxon>Pseudomonadati</taxon>
        <taxon>Bdellovibrionota</taxon>
        <taxon>Bacteriovoracia</taxon>
        <taxon>Bacteriovoracales</taxon>
        <taxon>Halobacteriovoraceae</taxon>
        <taxon>Halobacteriovorax</taxon>
    </lineage>
</organism>
<dbReference type="Gene3D" id="3.30.70.1430">
    <property type="entry name" value="Multidrug efflux transporter AcrB pore domain"/>
    <property type="match status" value="2"/>
</dbReference>
<dbReference type="PANTHER" id="PTHR32063">
    <property type="match status" value="1"/>
</dbReference>
<dbReference type="InterPro" id="IPR027463">
    <property type="entry name" value="AcrB_DN_DC_subdom"/>
</dbReference>
<sequence length="1046" mass="116910">MIKSLIEWFINRSLIVNLITVIIFVVGSFSLYTIQKEMFPKVEFDIITINTVYPGTTSEDVEKLVTISIERELRGIEGIKNLTALSLEGMSLIYLEVDPDSKLDDVLDDVNRSINSISDLPNEAEKPIVKSRANNSRGIIKIALTNGTYNELKEVSKKLRDYLERKESRISFVNLNGYRVDDIRIYLDLDKMNRDEVTIGDVKKSITNRNLNLSAGKIEAESGDILVRTVAEFLTVSDIENVIIRSNDSGNAVRLRDVARVVRGPEVGSVLQRSQGKEAIFLQVSIKRTADIIESTDSLKSLVTKFFKEKSRYSHITYSYTDDLSFYVKRRLNVLKGNGLLGMGLVFICLLLFLNFSTSVITSLGAPLAFMVSFILMQIFGVSLNLISMFGLILVLGMLVDDSIIVSEHFYQKIEEGMDPKQAAYEAAIETIQPVTATILTTIVAFGALFFMGGIMGKFLWPVPAVVIICLMASLFECFFILPSHLADFAKLSKKHKVSDKRWYDPILKIYERVLSVLLKTGLRSLLVMFGFLATLIFFGFVAKGMKFELFPGDDVRTVFLQIKGDVGTPLRVTDKAMVKIENIAMDNMEHEVEYTQVKTQVGQLIGQHGVKVGSHYGSLVVYLTDPTLRERSTDEIINDLVKRVKKEVTNFDVSVKKVEGGPPKGKPVEIEFMADSIEILKEVSRKAEAILKVQPGVTTTEIDFESGKKQLVAKVDDEQASRLGLTVLEVAAKLRSVLAGDSISEIRESDEDIEIKLLLDDKWRTDLKSLDLIYLTNNQGRRIPLSRVVSFEREPGAFVIRRLNRKRVFSVSGILDKSVSTPLKISKDMRPKIEKILEDYPSVEFAFGGENKDTQESMRGLLKSFGIAMICIFFILVVMFQSFAQPAIIMFAIPLGMIGVVMAFKVKGLALSFMAMLGVVGLVGVVVNDSIVLVNFINIKVDKMKDKTEAIIAACIARFRPVILTTFTTVAGLLPVAEATGGDPFIKPMAISFAYGLLFATFVTLIFVPCTYRVYFSLYTKTKSFFNDKNDNDCERTSLDEVKVD</sequence>
<feature type="transmembrane region" description="Helical" evidence="1">
    <location>
        <begin position="994"/>
        <end position="1016"/>
    </location>
</feature>
<dbReference type="GO" id="GO:0005886">
    <property type="term" value="C:plasma membrane"/>
    <property type="evidence" value="ECO:0007669"/>
    <property type="project" value="TreeGrafter"/>
</dbReference>
<dbReference type="Proteomes" id="UP000196531">
    <property type="component" value="Unassembled WGS sequence"/>
</dbReference>
<dbReference type="PRINTS" id="PR00702">
    <property type="entry name" value="ACRIFLAVINRP"/>
</dbReference>
<dbReference type="Gene3D" id="1.20.1640.10">
    <property type="entry name" value="Multidrug efflux transporter AcrB transmembrane domain"/>
    <property type="match status" value="2"/>
</dbReference>
<feature type="transmembrane region" description="Helical" evidence="1">
    <location>
        <begin position="339"/>
        <end position="358"/>
    </location>
</feature>
<dbReference type="SUPFAM" id="SSF82866">
    <property type="entry name" value="Multidrug efflux transporter AcrB transmembrane domain"/>
    <property type="match status" value="2"/>
</dbReference>
<evidence type="ECO:0000256" key="1">
    <source>
        <dbReference type="SAM" id="Phobius"/>
    </source>
</evidence>
<feature type="transmembrane region" description="Helical" evidence="1">
    <location>
        <begin position="431"/>
        <end position="452"/>
    </location>
</feature>
<dbReference type="Gene3D" id="3.30.70.1320">
    <property type="entry name" value="Multidrug efflux transporter AcrB pore domain like"/>
    <property type="match status" value="1"/>
</dbReference>
<comment type="caution">
    <text evidence="3">The sequence shown here is derived from an EMBL/GenBank/DDBJ whole genome shotgun (WGS) entry which is preliminary data.</text>
</comment>
<dbReference type="EMBL" id="MAAO01000015">
    <property type="protein sequence ID" value="OUR93643.1"/>
    <property type="molecule type" value="Genomic_DNA"/>
</dbReference>
<name>A0A1Y5F333_9BACT</name>
<accession>A0A1Y5F333</accession>
<keyword evidence="1" id="KW-0472">Membrane</keyword>
<reference evidence="4" key="1">
    <citation type="journal article" date="2017" name="Proc. Natl. Acad. Sci. U.S.A.">
        <title>Simulation of Deepwater Horizon oil plume reveals substrate specialization within a complex community of hydrocarbon-degraders.</title>
        <authorList>
            <person name="Hu P."/>
            <person name="Dubinsky E.A."/>
            <person name="Probst A.J."/>
            <person name="Wang J."/>
            <person name="Sieber C.M.K."/>
            <person name="Tom L.M."/>
            <person name="Gardinali P."/>
            <person name="Banfield J.F."/>
            <person name="Atlas R.M."/>
            <person name="Andersen G.L."/>
        </authorList>
    </citation>
    <scope>NUCLEOTIDE SEQUENCE [LARGE SCALE GENOMIC DNA]</scope>
</reference>
<feature type="transmembrane region" description="Helical" evidence="1">
    <location>
        <begin position="912"/>
        <end position="938"/>
    </location>
</feature>
<feature type="transmembrane region" description="Helical" evidence="1">
    <location>
        <begin position="523"/>
        <end position="543"/>
    </location>
</feature>
<evidence type="ECO:0000313" key="3">
    <source>
        <dbReference type="EMBL" id="OUR93643.1"/>
    </source>
</evidence>
<dbReference type="PANTHER" id="PTHR32063:SF33">
    <property type="entry name" value="RND SUPERFAMILY EFFLUX PUMP PERMEASE COMPONENT"/>
    <property type="match status" value="1"/>
</dbReference>
<dbReference type="PROSITE" id="PS50156">
    <property type="entry name" value="SSD"/>
    <property type="match status" value="1"/>
</dbReference>
<dbReference type="InterPro" id="IPR001036">
    <property type="entry name" value="Acrflvin-R"/>
</dbReference>
<keyword evidence="1" id="KW-0812">Transmembrane</keyword>
<feature type="domain" description="SSD" evidence="2">
    <location>
        <begin position="368"/>
        <end position="475"/>
    </location>
</feature>
<protein>
    <recommendedName>
        <fullName evidence="2">SSD domain-containing protein</fullName>
    </recommendedName>
</protein>
<dbReference type="Gene3D" id="3.30.70.1440">
    <property type="entry name" value="Multidrug efflux transporter AcrB pore domain"/>
    <property type="match status" value="1"/>
</dbReference>
<dbReference type="Gene3D" id="3.30.2090.10">
    <property type="entry name" value="Multidrug efflux transporter AcrB TolC docking domain, DN and DC subdomains"/>
    <property type="match status" value="2"/>
</dbReference>
<proteinExistence type="predicted"/>
<evidence type="ECO:0000259" key="2">
    <source>
        <dbReference type="PROSITE" id="PS50156"/>
    </source>
</evidence>
<gene>
    <name evidence="3" type="ORF">A9Q84_19435</name>
</gene>
<feature type="transmembrane region" description="Helical" evidence="1">
    <location>
        <begin position="887"/>
        <end position="905"/>
    </location>
</feature>
<dbReference type="AlphaFoldDB" id="A0A1Y5F333"/>
<dbReference type="Pfam" id="PF00873">
    <property type="entry name" value="ACR_tran"/>
    <property type="match status" value="1"/>
</dbReference>
<dbReference type="InterPro" id="IPR000731">
    <property type="entry name" value="SSD"/>
</dbReference>
<dbReference type="SUPFAM" id="SSF82714">
    <property type="entry name" value="Multidrug efflux transporter AcrB TolC docking domain, DN and DC subdomains"/>
    <property type="match status" value="2"/>
</dbReference>
<feature type="transmembrane region" description="Helical" evidence="1">
    <location>
        <begin position="862"/>
        <end position="881"/>
    </location>
</feature>
<keyword evidence="1" id="KW-1133">Transmembrane helix</keyword>
<feature type="transmembrane region" description="Helical" evidence="1">
    <location>
        <begin position="14"/>
        <end position="34"/>
    </location>
</feature>
<feature type="transmembrane region" description="Helical" evidence="1">
    <location>
        <begin position="459"/>
        <end position="482"/>
    </location>
</feature>
<evidence type="ECO:0000313" key="4">
    <source>
        <dbReference type="Proteomes" id="UP000196531"/>
    </source>
</evidence>
<dbReference type="GO" id="GO:0042910">
    <property type="term" value="F:xenobiotic transmembrane transporter activity"/>
    <property type="evidence" value="ECO:0007669"/>
    <property type="project" value="TreeGrafter"/>
</dbReference>
<dbReference type="SUPFAM" id="SSF82693">
    <property type="entry name" value="Multidrug efflux transporter AcrB pore domain, PN1, PN2, PC1 and PC2 subdomains"/>
    <property type="match status" value="2"/>
</dbReference>